<reference evidence="1 2" key="1">
    <citation type="submission" date="2015-12" db="EMBL/GenBank/DDBJ databases">
        <title>Genome sequence of Mucilaginibacter gotjawali.</title>
        <authorList>
            <person name="Lee J.S."/>
            <person name="Lee K.C."/>
            <person name="Kim K.K."/>
            <person name="Lee B.W."/>
        </authorList>
    </citation>
    <scope>NUCLEOTIDE SEQUENCE [LARGE SCALE GENOMIC DNA]</scope>
    <source>
        <strain evidence="1 2">SA3-7</strain>
    </source>
</reference>
<dbReference type="AlphaFoldDB" id="A0A0X8X5J0"/>
<sequence>MNALHRILMEIKRRIYLTALIILSWHCLSFSQTVPLKVQLLNITRLSDSLTRANSSEKLYLQFDKPYYALGDTIWYKTYLVNASSLFPADKSAIVYIDIANDSNKVVKRFSIPLAMGRGWGNIALNETEFIAGTYTMHAYTNWMRNFGDDYFFNRTFYVTGAAEKNWLINKQVSALNDTNKPSVNVKLYFNDQDGTPERNKPLLLNVFARNKHLYKQTLATSANGLLDFNIKIPPGAAGLTITAESANGDKKATIPIGLNRPENTDVQFFPEGGNLVAGLPAQIGFKAIGEDGMGASISGEITGSDQKTVAVFKSLHNGMGSFNLDVKAGESYTAKVLLPGGLNKQYPLPAVKVTGTVLQVINDPLSDSLQVSVKATPDLMQQPHSYFLIGRARGIVCYAAVLTLRDHFVNRNIAKSIFPAGIAHFTLMTAERRPLNERMVFISRSDISIQLQDSKYRYLAGDSVGLKLKVTDETGKPVAGNFSMSVTDDALIKTDTANSENILSGLLLKSDLKGFVEQPGYYLSKTPEAARALDNLLLTQGWIGYDWGKVFDPSVPTYKPEQDFRVTGNVTNVFNGAIKGTHVLLFSKSPGILMDTITDKKGRFVFDRLPKVDTPVFFIKAVNKAGRSFNVGIKVDEIAPPDFATKKASSPAPWYVNSDSTLINYSRKAELKQQQEYYKAAGHLLKEVNIHAKKIIKGSKNLNGPGEADQVFDEKDMEKAGKKTWLDLLTENVKGFREASFKVKVHKQVPAGGGSFLTRDVIIDTFIHDYFVKGKKAVFIIDGIQLDSAISIPTFVDLTNYLNFHNAEDIKGIEVNESGKYSTNYIREFIPDPWTYNPAYLDYAYIEITTRGGNGPFFGNTPGVYLYKPLPLSWPKVFYKPRYTAKDMVNRPEEIRPTIDWEPNVNTNAKGEANIWFYAGDKPSKYTITIEGTDWNGNFGSASFKIKIGGK</sequence>
<dbReference type="Gene3D" id="2.60.40.10">
    <property type="entry name" value="Immunoglobulins"/>
    <property type="match status" value="1"/>
</dbReference>
<gene>
    <name evidence="1" type="ORF">MgSA37_04254</name>
</gene>
<proteinExistence type="predicted"/>
<dbReference type="OrthoDB" id="609485at2"/>
<protein>
    <submittedName>
        <fullName evidence="1">MG2 domain protein</fullName>
    </submittedName>
</protein>
<dbReference type="Gene3D" id="2.60.40.1930">
    <property type="match status" value="1"/>
</dbReference>
<dbReference type="KEGG" id="mgot:MgSA37_04254"/>
<organism evidence="1 2">
    <name type="scientific">Mucilaginibacter gotjawali</name>
    <dbReference type="NCBI Taxonomy" id="1550579"/>
    <lineage>
        <taxon>Bacteria</taxon>
        <taxon>Pseudomonadati</taxon>
        <taxon>Bacteroidota</taxon>
        <taxon>Sphingobacteriia</taxon>
        <taxon>Sphingobacteriales</taxon>
        <taxon>Sphingobacteriaceae</taxon>
        <taxon>Mucilaginibacter</taxon>
    </lineage>
</organism>
<evidence type="ECO:0000313" key="2">
    <source>
        <dbReference type="Proteomes" id="UP000218263"/>
    </source>
</evidence>
<evidence type="ECO:0000313" key="1">
    <source>
        <dbReference type="EMBL" id="BAU56062.1"/>
    </source>
</evidence>
<dbReference type="Proteomes" id="UP000218263">
    <property type="component" value="Chromosome"/>
</dbReference>
<dbReference type="RefSeq" id="WP_096354646.1">
    <property type="nucleotide sequence ID" value="NZ_AP017313.1"/>
</dbReference>
<name>A0A0X8X5J0_9SPHI</name>
<dbReference type="EMBL" id="AP017313">
    <property type="protein sequence ID" value="BAU56062.1"/>
    <property type="molecule type" value="Genomic_DNA"/>
</dbReference>
<accession>A0A0X8X5J0</accession>
<keyword evidence="2" id="KW-1185">Reference proteome</keyword>
<dbReference type="InterPro" id="IPR013783">
    <property type="entry name" value="Ig-like_fold"/>
</dbReference>